<evidence type="ECO:0000313" key="1">
    <source>
        <dbReference type="EMBL" id="KAJ8937772.1"/>
    </source>
</evidence>
<comment type="caution">
    <text evidence="1">The sequence shown here is derived from an EMBL/GenBank/DDBJ whole genome shotgun (WGS) entry which is preliminary data.</text>
</comment>
<dbReference type="AlphaFoldDB" id="A0AAV8XG54"/>
<keyword evidence="2" id="KW-1185">Reference proteome</keyword>
<gene>
    <name evidence="1" type="ORF">NQ314_011729</name>
</gene>
<reference evidence="1" key="1">
    <citation type="journal article" date="2023" name="Insect Mol. Biol.">
        <title>Genome sequencing provides insights into the evolution of gene families encoding plant cell wall-degrading enzymes in longhorned beetles.</title>
        <authorList>
            <person name="Shin N.R."/>
            <person name="Okamura Y."/>
            <person name="Kirsch R."/>
            <person name="Pauchet Y."/>
        </authorList>
    </citation>
    <scope>NUCLEOTIDE SEQUENCE</scope>
    <source>
        <strain evidence="1">RBIC_L_NR</strain>
    </source>
</reference>
<accession>A0AAV8XG54</accession>
<proteinExistence type="predicted"/>
<dbReference type="Proteomes" id="UP001162156">
    <property type="component" value="Unassembled WGS sequence"/>
</dbReference>
<organism evidence="1 2">
    <name type="scientific">Rhamnusium bicolor</name>
    <dbReference type="NCBI Taxonomy" id="1586634"/>
    <lineage>
        <taxon>Eukaryota</taxon>
        <taxon>Metazoa</taxon>
        <taxon>Ecdysozoa</taxon>
        <taxon>Arthropoda</taxon>
        <taxon>Hexapoda</taxon>
        <taxon>Insecta</taxon>
        <taxon>Pterygota</taxon>
        <taxon>Neoptera</taxon>
        <taxon>Endopterygota</taxon>
        <taxon>Coleoptera</taxon>
        <taxon>Polyphaga</taxon>
        <taxon>Cucujiformia</taxon>
        <taxon>Chrysomeloidea</taxon>
        <taxon>Cerambycidae</taxon>
        <taxon>Lepturinae</taxon>
        <taxon>Rhagiini</taxon>
        <taxon>Rhamnusium</taxon>
    </lineage>
</organism>
<name>A0AAV8XG54_9CUCU</name>
<protein>
    <submittedName>
        <fullName evidence="1">Uncharacterized protein</fullName>
    </submittedName>
</protein>
<sequence length="89" mass="10081">MSAYDFNPDVCLEVFHGIAEDIPSGVSGSDVKAIVPKIKFTQELLSYVRNTITTITRKAIDGLWINYQIAEKLKHLEELEEKSPKNDAW</sequence>
<dbReference type="EMBL" id="JANEYF010003275">
    <property type="protein sequence ID" value="KAJ8937772.1"/>
    <property type="molecule type" value="Genomic_DNA"/>
</dbReference>
<evidence type="ECO:0000313" key="2">
    <source>
        <dbReference type="Proteomes" id="UP001162156"/>
    </source>
</evidence>